<dbReference type="Gene3D" id="3.40.50.1820">
    <property type="entry name" value="alpha/beta hydrolase"/>
    <property type="match status" value="1"/>
</dbReference>
<dbReference type="EMBL" id="OU503052">
    <property type="protein sequence ID" value="CAI9780741.1"/>
    <property type="molecule type" value="Genomic_DNA"/>
</dbReference>
<dbReference type="Proteomes" id="UP000834106">
    <property type="component" value="Chromosome 17"/>
</dbReference>
<keyword evidence="1" id="KW-0378">Hydrolase</keyword>
<keyword evidence="4" id="KW-1185">Reference proteome</keyword>
<sequence>MEENQQRHFVLVHGACHGAWCWYKLQPLLEAAGHRVTVFDLSASGIDPKSLDELRTFPDYTQPLFKVMESIPQDEKVVLVGHSLGGLNLAFAMEKYPEKISVAVFLAAIMPDTIHRPSYVLEEYLARTPTENFLDTQFAPFGRPEDNLESIFFGPQFTSSRLYQESPPEDIALANSLMRPSSFFMEDLSNTSPFSDEKYGSVKRAFVVTGKDKSESQEFQQWQIENIGVAIVKEIADADHMAMISKPSNLCQCLLEIAK</sequence>
<accession>A0AAD2A6I6</accession>
<protein>
    <recommendedName>
        <fullName evidence="2">AB hydrolase-1 domain-containing protein</fullName>
    </recommendedName>
</protein>
<dbReference type="GO" id="GO:0009696">
    <property type="term" value="P:salicylic acid metabolic process"/>
    <property type="evidence" value="ECO:0007669"/>
    <property type="project" value="TreeGrafter"/>
</dbReference>
<dbReference type="GO" id="GO:0080030">
    <property type="term" value="F:methyl indole-3-acetate esterase activity"/>
    <property type="evidence" value="ECO:0007669"/>
    <property type="project" value="TreeGrafter"/>
</dbReference>
<reference evidence="3" key="1">
    <citation type="submission" date="2023-05" db="EMBL/GenBank/DDBJ databases">
        <authorList>
            <person name="Huff M."/>
        </authorList>
    </citation>
    <scope>NUCLEOTIDE SEQUENCE</scope>
</reference>
<evidence type="ECO:0000313" key="3">
    <source>
        <dbReference type="EMBL" id="CAI9780741.1"/>
    </source>
</evidence>
<name>A0AAD2A6I6_9LAMI</name>
<evidence type="ECO:0000259" key="2">
    <source>
        <dbReference type="Pfam" id="PF00561"/>
    </source>
</evidence>
<dbReference type="Pfam" id="PF00561">
    <property type="entry name" value="Abhydrolase_1"/>
    <property type="match status" value="1"/>
</dbReference>
<dbReference type="AlphaFoldDB" id="A0AAD2A6I6"/>
<dbReference type="InterPro" id="IPR029058">
    <property type="entry name" value="AB_hydrolase_fold"/>
</dbReference>
<dbReference type="SUPFAM" id="SSF53474">
    <property type="entry name" value="alpha/beta-Hydrolases"/>
    <property type="match status" value="1"/>
</dbReference>
<evidence type="ECO:0000256" key="1">
    <source>
        <dbReference type="ARBA" id="ARBA00022801"/>
    </source>
</evidence>
<gene>
    <name evidence="3" type="ORF">FPE_LOCUS28171</name>
</gene>
<organism evidence="3 4">
    <name type="scientific">Fraxinus pennsylvanica</name>
    <dbReference type="NCBI Taxonomy" id="56036"/>
    <lineage>
        <taxon>Eukaryota</taxon>
        <taxon>Viridiplantae</taxon>
        <taxon>Streptophyta</taxon>
        <taxon>Embryophyta</taxon>
        <taxon>Tracheophyta</taxon>
        <taxon>Spermatophyta</taxon>
        <taxon>Magnoliopsida</taxon>
        <taxon>eudicotyledons</taxon>
        <taxon>Gunneridae</taxon>
        <taxon>Pentapetalae</taxon>
        <taxon>asterids</taxon>
        <taxon>lamiids</taxon>
        <taxon>Lamiales</taxon>
        <taxon>Oleaceae</taxon>
        <taxon>Oleeae</taxon>
        <taxon>Fraxinus</taxon>
    </lineage>
</organism>
<dbReference type="PANTHER" id="PTHR10992">
    <property type="entry name" value="METHYLESTERASE FAMILY MEMBER"/>
    <property type="match status" value="1"/>
</dbReference>
<proteinExistence type="predicted"/>
<dbReference type="InterPro" id="IPR000073">
    <property type="entry name" value="AB_hydrolase_1"/>
</dbReference>
<dbReference type="GO" id="GO:0009694">
    <property type="term" value="P:jasmonic acid metabolic process"/>
    <property type="evidence" value="ECO:0007669"/>
    <property type="project" value="TreeGrafter"/>
</dbReference>
<evidence type="ECO:0000313" key="4">
    <source>
        <dbReference type="Proteomes" id="UP000834106"/>
    </source>
</evidence>
<dbReference type="InterPro" id="IPR045889">
    <property type="entry name" value="MES/HNL"/>
</dbReference>
<dbReference type="PANTHER" id="PTHR10992:SF1083">
    <property type="entry name" value="METHYLESTERASE 1"/>
    <property type="match status" value="1"/>
</dbReference>
<dbReference type="GO" id="GO:0080032">
    <property type="term" value="F:methyl jasmonate esterase activity"/>
    <property type="evidence" value="ECO:0007669"/>
    <property type="project" value="TreeGrafter"/>
</dbReference>
<dbReference type="GO" id="GO:0080031">
    <property type="term" value="F:methyl salicylate esterase activity"/>
    <property type="evidence" value="ECO:0007669"/>
    <property type="project" value="TreeGrafter"/>
</dbReference>
<feature type="domain" description="AB hydrolase-1" evidence="2">
    <location>
        <begin position="8"/>
        <end position="247"/>
    </location>
</feature>
<dbReference type="FunFam" id="3.40.50.1820:FF:000051">
    <property type="entry name" value="(S)-hydroxynitrile lyase"/>
    <property type="match status" value="1"/>
</dbReference>